<dbReference type="Proteomes" id="UP000253782">
    <property type="component" value="Unassembled WGS sequence"/>
</dbReference>
<organism evidence="2 3">
    <name type="scientific">Dyella tabacisoli</name>
    <dbReference type="NCBI Taxonomy" id="2282381"/>
    <lineage>
        <taxon>Bacteria</taxon>
        <taxon>Pseudomonadati</taxon>
        <taxon>Pseudomonadota</taxon>
        <taxon>Gammaproteobacteria</taxon>
        <taxon>Lysobacterales</taxon>
        <taxon>Rhodanobacteraceae</taxon>
        <taxon>Dyella</taxon>
    </lineage>
</organism>
<evidence type="ECO:0000313" key="3">
    <source>
        <dbReference type="Proteomes" id="UP000253782"/>
    </source>
</evidence>
<accession>A0A369ULT0</accession>
<keyword evidence="3" id="KW-1185">Reference proteome</keyword>
<reference evidence="2 3" key="1">
    <citation type="submission" date="2018-07" db="EMBL/GenBank/DDBJ databases">
        <title>Dyella tabacisoli L4-6T, whole genome shotgun sequence.</title>
        <authorList>
            <person name="Zhou X.-K."/>
            <person name="Li W.-J."/>
            <person name="Duan Y.-Q."/>
        </authorList>
    </citation>
    <scope>NUCLEOTIDE SEQUENCE [LARGE SCALE GENOMIC DNA]</scope>
    <source>
        <strain evidence="2 3">L4-6</strain>
    </source>
</reference>
<sequence>MEVSKAISTSIPFSYKPTDNHKQLSRIHAAGVRPMPHSSQPRISVSYQRIVNTKIRSQGRAGEEKNID</sequence>
<comment type="caution">
    <text evidence="2">The sequence shown here is derived from an EMBL/GenBank/DDBJ whole genome shotgun (WGS) entry which is preliminary data.</text>
</comment>
<evidence type="ECO:0000256" key="1">
    <source>
        <dbReference type="SAM" id="MobiDB-lite"/>
    </source>
</evidence>
<evidence type="ECO:0000313" key="2">
    <source>
        <dbReference type="EMBL" id="RDD81546.1"/>
    </source>
</evidence>
<name>A0A369ULT0_9GAMM</name>
<feature type="compositionally biased region" description="Polar residues" evidence="1">
    <location>
        <begin position="1"/>
        <end position="12"/>
    </location>
</feature>
<gene>
    <name evidence="2" type="ORF">DVJ77_10225</name>
</gene>
<dbReference type="EMBL" id="QQAH01000009">
    <property type="protein sequence ID" value="RDD81546.1"/>
    <property type="molecule type" value="Genomic_DNA"/>
</dbReference>
<feature type="region of interest" description="Disordered" evidence="1">
    <location>
        <begin position="1"/>
        <end position="22"/>
    </location>
</feature>
<dbReference type="AlphaFoldDB" id="A0A369ULT0"/>
<proteinExistence type="predicted"/>
<protein>
    <submittedName>
        <fullName evidence="2">Uncharacterized protein</fullName>
    </submittedName>
</protein>